<keyword evidence="6 7" id="KW-0472">Membrane</keyword>
<dbReference type="PANTHER" id="PTHR30329">
    <property type="entry name" value="STATOR ELEMENT OF FLAGELLAR MOTOR COMPLEX"/>
    <property type="match status" value="1"/>
</dbReference>
<evidence type="ECO:0000256" key="8">
    <source>
        <dbReference type="SAM" id="Phobius"/>
    </source>
</evidence>
<dbReference type="GO" id="GO:0005886">
    <property type="term" value="C:plasma membrane"/>
    <property type="evidence" value="ECO:0007669"/>
    <property type="project" value="UniProtKB-SubCell"/>
</dbReference>
<dbReference type="InterPro" id="IPR036737">
    <property type="entry name" value="OmpA-like_sf"/>
</dbReference>
<reference evidence="10 11" key="1">
    <citation type="journal article" date="2003" name="Proc. Natl. Acad. Sci. U.S.A.">
        <title>Complete genome sequence and analysis of Wolinella succinogenes.</title>
        <authorList>
            <person name="Baar C."/>
            <person name="Eppinger M."/>
            <person name="Raddatz G."/>
            <person name="Simon JM."/>
            <person name="Lanz C."/>
            <person name="Klimmek O."/>
            <person name="Nandakumar R."/>
            <person name="Gross R."/>
            <person name="Rosinus A."/>
            <person name="Keller H."/>
            <person name="Jagtap P."/>
            <person name="Linke B."/>
            <person name="Meyer F."/>
            <person name="Lederer H."/>
            <person name="Schuster S.C."/>
        </authorList>
    </citation>
    <scope>NUCLEOTIDE SEQUENCE [LARGE SCALE GENOMIC DNA]</scope>
    <source>
        <strain evidence="11">ATCC 29543 / DSM 1740 / CCUG 13145 / JCM 31913 / LMG 7466 / NCTC 11488 / FDC 602W</strain>
    </source>
</reference>
<dbReference type="CDD" id="cd07185">
    <property type="entry name" value="OmpA_C-like"/>
    <property type="match status" value="1"/>
</dbReference>
<dbReference type="STRING" id="273121.WS0292"/>
<evidence type="ECO:0000256" key="3">
    <source>
        <dbReference type="ARBA" id="ARBA00022475"/>
    </source>
</evidence>
<dbReference type="AlphaFoldDB" id="Q7MAF3"/>
<evidence type="ECO:0000313" key="10">
    <source>
        <dbReference type="EMBL" id="CAE09443.1"/>
    </source>
</evidence>
<keyword evidence="5 8" id="KW-1133">Transmembrane helix</keyword>
<evidence type="ECO:0000256" key="7">
    <source>
        <dbReference type="PROSITE-ProRule" id="PRU00473"/>
    </source>
</evidence>
<dbReference type="Pfam" id="PF00691">
    <property type="entry name" value="OmpA"/>
    <property type="match status" value="1"/>
</dbReference>
<dbReference type="InterPro" id="IPR006665">
    <property type="entry name" value="OmpA-like"/>
</dbReference>
<protein>
    <submittedName>
        <fullName evidence="10">MOTB PROTEIN</fullName>
    </submittedName>
</protein>
<dbReference type="KEGG" id="wsu:WS0292"/>
<dbReference type="Pfam" id="PF13677">
    <property type="entry name" value="MotB_plug"/>
    <property type="match status" value="1"/>
</dbReference>
<dbReference type="Gene3D" id="3.30.1330.60">
    <property type="entry name" value="OmpA-like domain"/>
    <property type="match status" value="1"/>
</dbReference>
<evidence type="ECO:0000256" key="2">
    <source>
        <dbReference type="ARBA" id="ARBA00008914"/>
    </source>
</evidence>
<evidence type="ECO:0000256" key="4">
    <source>
        <dbReference type="ARBA" id="ARBA00022692"/>
    </source>
</evidence>
<keyword evidence="4 8" id="KW-0812">Transmembrane</keyword>
<evidence type="ECO:0000313" key="11">
    <source>
        <dbReference type="Proteomes" id="UP000000422"/>
    </source>
</evidence>
<keyword evidence="11" id="KW-1185">Reference proteome</keyword>
<dbReference type="SUPFAM" id="SSF103088">
    <property type="entry name" value="OmpA-like"/>
    <property type="match status" value="1"/>
</dbReference>
<dbReference type="InterPro" id="IPR050330">
    <property type="entry name" value="Bact_OuterMem_StrucFunc"/>
</dbReference>
<evidence type="ECO:0000256" key="1">
    <source>
        <dbReference type="ARBA" id="ARBA00004162"/>
    </source>
</evidence>
<proteinExistence type="inferred from homology"/>
<dbReference type="RefSeq" id="WP_011138244.1">
    <property type="nucleotide sequence ID" value="NC_005090.1"/>
</dbReference>
<organism evidence="11">
    <name type="scientific">Wolinella succinogenes (strain ATCC 29543 / DSM 1740 / CCUG 13145 / JCM 31913 / LMG 7466 / NCTC 11488 / FDC 602W)</name>
    <name type="common">Vibrio succinogenes</name>
    <dbReference type="NCBI Taxonomy" id="273121"/>
    <lineage>
        <taxon>Bacteria</taxon>
        <taxon>Pseudomonadati</taxon>
        <taxon>Campylobacterota</taxon>
        <taxon>Epsilonproteobacteria</taxon>
        <taxon>Campylobacterales</taxon>
        <taxon>Helicobacteraceae</taxon>
        <taxon>Wolinella</taxon>
    </lineage>
</organism>
<feature type="domain" description="OmpA-like" evidence="9">
    <location>
        <begin position="117"/>
        <end position="241"/>
    </location>
</feature>
<dbReference type="PANTHER" id="PTHR30329:SF21">
    <property type="entry name" value="LIPOPROTEIN YIAD-RELATED"/>
    <property type="match status" value="1"/>
</dbReference>
<dbReference type="PROSITE" id="PS51123">
    <property type="entry name" value="OMPA_2"/>
    <property type="match status" value="1"/>
</dbReference>
<keyword evidence="3" id="KW-1003">Cell membrane</keyword>
<comment type="subcellular location">
    <subcellularLocation>
        <location evidence="1">Cell membrane</location>
        <topology evidence="1">Single-pass membrane protein</topology>
    </subcellularLocation>
</comment>
<dbReference type="DNASU" id="2554790"/>
<gene>
    <name evidence="10" type="primary">MOTB</name>
    <name evidence="10" type="ordered locus">WS0292</name>
</gene>
<evidence type="ECO:0000256" key="6">
    <source>
        <dbReference type="ARBA" id="ARBA00023136"/>
    </source>
</evidence>
<evidence type="ECO:0000259" key="9">
    <source>
        <dbReference type="PROSITE" id="PS51123"/>
    </source>
</evidence>
<feature type="transmembrane region" description="Helical" evidence="8">
    <location>
        <begin position="16"/>
        <end position="36"/>
    </location>
</feature>
<comment type="similarity">
    <text evidence="2">Belongs to the MotB family.</text>
</comment>
<name>Q7MAF3_WOLSU</name>
<dbReference type="Proteomes" id="UP000000422">
    <property type="component" value="Chromosome"/>
</dbReference>
<accession>Q7MAF3</accession>
<dbReference type="EMBL" id="BX571657">
    <property type="protein sequence ID" value="CAE09443.1"/>
    <property type="molecule type" value="Genomic_DNA"/>
</dbReference>
<dbReference type="eggNOG" id="COG1360">
    <property type="taxonomic scope" value="Bacteria"/>
</dbReference>
<dbReference type="HOGENOM" id="CLU_016890_0_1_7"/>
<sequence length="255" mass="28184">MAKKCPPCDCKKGLPLWLGTFGDLMSLLLTFFILLLSMATFEKQKIEQAIGSIQGALGVLEKGQMTEIMPPKRIQALPIQQNVDTPEAINAFASMITEYSEMTKISDGPAVKMEEAEDGFILSIPSELLFESGSATITNKEGILFLKRTALEINKLSNDMHIKVIGHTDNDRLRPTATYKDNWELSIARGVNVAKMLLEERVNPARISAGGNGEFDPVASNATPEGKAKNRRVDLYFFSVSKNEEEIKKSQKNSN</sequence>
<dbReference type="InterPro" id="IPR025713">
    <property type="entry name" value="MotB-like_N_dom"/>
</dbReference>
<evidence type="ECO:0000256" key="5">
    <source>
        <dbReference type="ARBA" id="ARBA00022989"/>
    </source>
</evidence>